<evidence type="ECO:0000256" key="2">
    <source>
        <dbReference type="SAM" id="Phobius"/>
    </source>
</evidence>
<reference evidence="3 4" key="1">
    <citation type="submission" date="2021-01" db="EMBL/GenBank/DDBJ databases">
        <title>Belnapia mucosa sp. nov. and Belnapia arida sp. nov., isolated from the Tabernas Desert (Almeria, Spain).</title>
        <authorList>
            <person name="Molina-Menor E."/>
            <person name="Vidal-Verdu A."/>
            <person name="Calonge A."/>
            <person name="Satari L."/>
            <person name="Pereto Magraner J."/>
            <person name="Porcar Miralles M."/>
        </authorList>
    </citation>
    <scope>NUCLEOTIDE SEQUENCE [LARGE SCALE GENOMIC DNA]</scope>
    <source>
        <strain evidence="3 4">T6</strain>
    </source>
</reference>
<keyword evidence="2" id="KW-0812">Transmembrane</keyword>
<keyword evidence="2" id="KW-1133">Transmembrane helix</keyword>
<evidence type="ECO:0000313" key="3">
    <source>
        <dbReference type="EMBL" id="MBL6458825.1"/>
    </source>
</evidence>
<organism evidence="3 4">
    <name type="scientific">Belnapia mucosa</name>
    <dbReference type="NCBI Taxonomy" id="2804532"/>
    <lineage>
        <taxon>Bacteria</taxon>
        <taxon>Pseudomonadati</taxon>
        <taxon>Pseudomonadota</taxon>
        <taxon>Alphaproteobacteria</taxon>
        <taxon>Acetobacterales</taxon>
        <taxon>Roseomonadaceae</taxon>
        <taxon>Belnapia</taxon>
    </lineage>
</organism>
<name>A0ABS1VB08_9PROT</name>
<dbReference type="RefSeq" id="WP_202828567.1">
    <property type="nucleotide sequence ID" value="NZ_JAEUXJ010000020.1"/>
</dbReference>
<evidence type="ECO:0008006" key="5">
    <source>
        <dbReference type="Google" id="ProtNLM"/>
    </source>
</evidence>
<evidence type="ECO:0000313" key="4">
    <source>
        <dbReference type="Proteomes" id="UP000606490"/>
    </source>
</evidence>
<sequence>MVREPNDLGDARSRNENRKFRGMAERTKSGDPVFAYAPRWVPTGNWRMSGFDVLIIAFGVVLILMVLGMRLFGVIGGQ</sequence>
<protein>
    <recommendedName>
        <fullName evidence="5">Preprotein translocase subunit SecE</fullName>
    </recommendedName>
</protein>
<comment type="caution">
    <text evidence="3">The sequence shown here is derived from an EMBL/GenBank/DDBJ whole genome shotgun (WGS) entry which is preliminary data.</text>
</comment>
<feature type="transmembrane region" description="Helical" evidence="2">
    <location>
        <begin position="53"/>
        <end position="72"/>
    </location>
</feature>
<keyword evidence="2" id="KW-0472">Membrane</keyword>
<feature type="region of interest" description="Disordered" evidence="1">
    <location>
        <begin position="1"/>
        <end position="25"/>
    </location>
</feature>
<proteinExistence type="predicted"/>
<keyword evidence="4" id="KW-1185">Reference proteome</keyword>
<evidence type="ECO:0000256" key="1">
    <source>
        <dbReference type="SAM" id="MobiDB-lite"/>
    </source>
</evidence>
<gene>
    <name evidence="3" type="ORF">JMJ55_26185</name>
</gene>
<dbReference type="EMBL" id="JAEUXJ010000020">
    <property type="protein sequence ID" value="MBL6458825.1"/>
    <property type="molecule type" value="Genomic_DNA"/>
</dbReference>
<dbReference type="Proteomes" id="UP000606490">
    <property type="component" value="Unassembled WGS sequence"/>
</dbReference>
<accession>A0ABS1VB08</accession>